<dbReference type="InterPro" id="IPR046848">
    <property type="entry name" value="E_motif"/>
</dbReference>
<dbReference type="Gene3D" id="1.25.40.10">
    <property type="entry name" value="Tetratricopeptide repeat domain"/>
    <property type="match status" value="6"/>
</dbReference>
<evidence type="ECO:0000256" key="1">
    <source>
        <dbReference type="ARBA" id="ARBA00022737"/>
    </source>
</evidence>
<proteinExistence type="predicted"/>
<dbReference type="PROSITE" id="PS51375">
    <property type="entry name" value="PPR"/>
    <property type="match status" value="6"/>
</dbReference>
<dbReference type="InterPro" id="IPR011990">
    <property type="entry name" value="TPR-like_helical_dom_sf"/>
</dbReference>
<feature type="repeat" description="PPR" evidence="2">
    <location>
        <begin position="53"/>
        <end position="87"/>
    </location>
</feature>
<dbReference type="AlphaFoldDB" id="A0A7J6VIB7"/>
<gene>
    <name evidence="3" type="ORF">FRX31_025972</name>
</gene>
<dbReference type="InterPro" id="IPR046960">
    <property type="entry name" value="PPR_At4g14850-like_plant"/>
</dbReference>
<accession>A0A7J6VIB7</accession>
<dbReference type="GO" id="GO:0009451">
    <property type="term" value="P:RNA modification"/>
    <property type="evidence" value="ECO:0007669"/>
    <property type="project" value="InterPro"/>
</dbReference>
<dbReference type="Proteomes" id="UP000554482">
    <property type="component" value="Unassembled WGS sequence"/>
</dbReference>
<dbReference type="Pfam" id="PF20431">
    <property type="entry name" value="E_motif"/>
    <property type="match status" value="1"/>
</dbReference>
<feature type="repeat" description="PPR" evidence="2">
    <location>
        <begin position="218"/>
        <end position="252"/>
    </location>
</feature>
<dbReference type="FunFam" id="1.25.40.10:FF:000090">
    <property type="entry name" value="Pentatricopeptide repeat-containing protein, chloroplastic"/>
    <property type="match status" value="1"/>
</dbReference>
<reference evidence="3 4" key="1">
    <citation type="submission" date="2020-06" db="EMBL/GenBank/DDBJ databases">
        <title>Transcriptomic and genomic resources for Thalictrum thalictroides and T. hernandezii: Facilitating candidate gene discovery in an emerging model plant lineage.</title>
        <authorList>
            <person name="Arias T."/>
            <person name="Riano-Pachon D.M."/>
            <person name="Di Stilio V.S."/>
        </authorList>
    </citation>
    <scope>NUCLEOTIDE SEQUENCE [LARGE SCALE GENOMIC DNA]</scope>
    <source>
        <strain evidence="4">cv. WT478/WT964</strain>
        <tissue evidence="3">Leaves</tissue>
    </source>
</reference>
<dbReference type="InterPro" id="IPR002885">
    <property type="entry name" value="PPR_rpt"/>
</dbReference>
<dbReference type="EMBL" id="JABWDY010032116">
    <property type="protein sequence ID" value="KAF5184441.1"/>
    <property type="molecule type" value="Genomic_DNA"/>
</dbReference>
<dbReference type="NCBIfam" id="TIGR00756">
    <property type="entry name" value="PPR"/>
    <property type="match status" value="8"/>
</dbReference>
<name>A0A7J6VIB7_THATH</name>
<keyword evidence="1" id="KW-0677">Repeat</keyword>
<dbReference type="Pfam" id="PF01535">
    <property type="entry name" value="PPR"/>
    <property type="match status" value="11"/>
</dbReference>
<evidence type="ECO:0000256" key="2">
    <source>
        <dbReference type="PROSITE-ProRule" id="PRU00708"/>
    </source>
</evidence>
<feature type="repeat" description="PPR" evidence="2">
    <location>
        <begin position="420"/>
        <end position="450"/>
    </location>
</feature>
<dbReference type="PANTHER" id="PTHR47926">
    <property type="entry name" value="PENTATRICOPEPTIDE REPEAT-CONTAINING PROTEIN"/>
    <property type="match status" value="1"/>
</dbReference>
<evidence type="ECO:0000313" key="4">
    <source>
        <dbReference type="Proteomes" id="UP000554482"/>
    </source>
</evidence>
<dbReference type="PANTHER" id="PTHR47926:SF392">
    <property type="entry name" value="PENTATRICOPEPTIDE REPEAT-CONTAINING PROTEIN"/>
    <property type="match status" value="1"/>
</dbReference>
<keyword evidence="4" id="KW-1185">Reference proteome</keyword>
<sequence length="641" mass="71627">MYTRCNHLDDAHQLFDEMPEKNCFTWNSLIEAYLKSGNKVNSLDLFKSMLHKNEFSWNMVVSSFAKSGDVRRARVLFDEMPMKNGVVWNAMIHGYASNGDPEEALRLYIDLNLCRHETAKTDSFILASVVGVCANMGALDCGKQIHTWIVVNNVDFDSVLLSSLINMYVKCGDLDNAICVFNSLQQQDNFSLSALISGYAKCGRLDEARKLFDSCIPCVGLWNSMLAGYVANNQVDNALGLFNRMQKDGVQADTSTFASILSGCASMSDLKNGKQAHSYAYKLGVSHDLIVASVTIDMYAKCGCSDDACKFFSELEEHDVVLLNSMINLYFSNRRIKDAKHVFETMPGRSLITWNSMIVGYTHNGFPFEALNLFCEMHRLDLRTDTVSLASVISACASISSLRLGEQIFARATAIGLDSDQIISTSLIDLYCKCGSVKDGRRLFNEMMKADEVPWNTMLMGYSTNGYGTEALNLFDEMRHAGVSPNDITFTGVLSACNHNGLVEEGQRCFYAMKSDFKIEPGMEHYSCMIDLCSRAGFLDEAMDLIDSMPFEADVSMWLSILRGCATHGNENLGRKVAEHIIQLDPENSSAYVQLASIHATRGHWERSEEVRKMMHGNRIRKNPGCSWIEIEQQVKQIATL</sequence>
<dbReference type="SUPFAM" id="SSF48452">
    <property type="entry name" value="TPR-like"/>
    <property type="match status" value="1"/>
</dbReference>
<organism evidence="3 4">
    <name type="scientific">Thalictrum thalictroides</name>
    <name type="common">Rue-anemone</name>
    <name type="synonym">Anemone thalictroides</name>
    <dbReference type="NCBI Taxonomy" id="46969"/>
    <lineage>
        <taxon>Eukaryota</taxon>
        <taxon>Viridiplantae</taxon>
        <taxon>Streptophyta</taxon>
        <taxon>Embryophyta</taxon>
        <taxon>Tracheophyta</taxon>
        <taxon>Spermatophyta</taxon>
        <taxon>Magnoliopsida</taxon>
        <taxon>Ranunculales</taxon>
        <taxon>Ranunculaceae</taxon>
        <taxon>Thalictroideae</taxon>
        <taxon>Thalictrum</taxon>
    </lineage>
</organism>
<protein>
    <submittedName>
        <fullName evidence="3">Pentatricopeptide repeat-containing protein</fullName>
    </submittedName>
</protein>
<dbReference type="Pfam" id="PF13041">
    <property type="entry name" value="PPR_2"/>
    <property type="match status" value="2"/>
</dbReference>
<evidence type="ECO:0000313" key="3">
    <source>
        <dbReference type="EMBL" id="KAF5184441.1"/>
    </source>
</evidence>
<comment type="caution">
    <text evidence="3">The sequence shown here is derived from an EMBL/GenBank/DDBJ whole genome shotgun (WGS) entry which is preliminary data.</text>
</comment>
<feature type="repeat" description="PPR" evidence="2">
    <location>
        <begin position="451"/>
        <end position="485"/>
    </location>
</feature>
<dbReference type="GO" id="GO:0003723">
    <property type="term" value="F:RNA binding"/>
    <property type="evidence" value="ECO:0007669"/>
    <property type="project" value="InterPro"/>
</dbReference>
<dbReference type="OrthoDB" id="772568at2759"/>
<feature type="repeat" description="PPR" evidence="2">
    <location>
        <begin position="22"/>
        <end position="52"/>
    </location>
</feature>
<feature type="repeat" description="PPR" evidence="2">
    <location>
        <begin position="350"/>
        <end position="384"/>
    </location>
</feature>